<feature type="domain" description="Guanylate-binding protein N-terminal" evidence="1">
    <location>
        <begin position="79"/>
        <end position="149"/>
    </location>
</feature>
<comment type="caution">
    <text evidence="2">The sequence shown here is derived from an EMBL/GenBank/DDBJ whole genome shotgun (WGS) entry which is preliminary data.</text>
</comment>
<dbReference type="GO" id="GO:0005525">
    <property type="term" value="F:GTP binding"/>
    <property type="evidence" value="ECO:0007669"/>
    <property type="project" value="InterPro"/>
</dbReference>
<accession>A0A8S2RSC2</accession>
<dbReference type="InterPro" id="IPR015894">
    <property type="entry name" value="Guanylate-bd_N"/>
</dbReference>
<sequence length="185" mass="20315">MELLQLLLGYPKEFEGDEDSTELEVSTDSSDIYRKSSIPTPYDVTIRINSLVALSTSGWEIVLGNSASEIQSNSSIPKDNRGVIVAVLGSYNRGKSFLLNELCGLNLPSGNLIHTEGISITAGRKQAENIVFIDTAGTDTAIQKDKLDDRKATEALIREIVLHLCSFIIIVVNRLRATDQSYIQQ</sequence>
<evidence type="ECO:0000313" key="3">
    <source>
        <dbReference type="Proteomes" id="UP000681720"/>
    </source>
</evidence>
<dbReference type="GO" id="GO:0003924">
    <property type="term" value="F:GTPase activity"/>
    <property type="evidence" value="ECO:0007669"/>
    <property type="project" value="InterPro"/>
</dbReference>
<protein>
    <recommendedName>
        <fullName evidence="1">Guanylate-binding protein N-terminal domain-containing protein</fullName>
    </recommendedName>
</protein>
<dbReference type="Pfam" id="PF02263">
    <property type="entry name" value="GBP"/>
    <property type="match status" value="1"/>
</dbReference>
<name>A0A8S2RSC2_9BILA</name>
<evidence type="ECO:0000313" key="2">
    <source>
        <dbReference type="EMBL" id="CAF4180759.1"/>
    </source>
</evidence>
<dbReference type="Gene3D" id="3.40.50.300">
    <property type="entry name" value="P-loop containing nucleotide triphosphate hydrolases"/>
    <property type="match status" value="1"/>
</dbReference>
<dbReference type="PANTHER" id="PTHR34726">
    <property type="entry name" value="GBP DOMAIN-CONTAINING PROTEIN"/>
    <property type="match status" value="1"/>
</dbReference>
<organism evidence="2 3">
    <name type="scientific">Rotaria magnacalcarata</name>
    <dbReference type="NCBI Taxonomy" id="392030"/>
    <lineage>
        <taxon>Eukaryota</taxon>
        <taxon>Metazoa</taxon>
        <taxon>Spiralia</taxon>
        <taxon>Gnathifera</taxon>
        <taxon>Rotifera</taxon>
        <taxon>Eurotatoria</taxon>
        <taxon>Bdelloidea</taxon>
        <taxon>Philodinida</taxon>
        <taxon>Philodinidae</taxon>
        <taxon>Rotaria</taxon>
    </lineage>
</organism>
<dbReference type="SUPFAM" id="SSF52540">
    <property type="entry name" value="P-loop containing nucleoside triphosphate hydrolases"/>
    <property type="match status" value="1"/>
</dbReference>
<dbReference type="PANTHER" id="PTHR34726:SF3">
    <property type="entry name" value="GUANYLATE-BINDING PROTEIN N-TERMINAL DOMAIN-CONTAINING PROTEIN-RELATED"/>
    <property type="match status" value="1"/>
</dbReference>
<reference evidence="2" key="1">
    <citation type="submission" date="2021-02" db="EMBL/GenBank/DDBJ databases">
        <authorList>
            <person name="Nowell W R."/>
        </authorList>
    </citation>
    <scope>NUCLEOTIDE SEQUENCE</scope>
</reference>
<dbReference type="Proteomes" id="UP000681720">
    <property type="component" value="Unassembled WGS sequence"/>
</dbReference>
<dbReference type="EMBL" id="CAJOBJ010015214">
    <property type="protein sequence ID" value="CAF4180759.1"/>
    <property type="molecule type" value="Genomic_DNA"/>
</dbReference>
<evidence type="ECO:0000259" key="1">
    <source>
        <dbReference type="Pfam" id="PF02263"/>
    </source>
</evidence>
<dbReference type="InterPro" id="IPR027417">
    <property type="entry name" value="P-loop_NTPase"/>
</dbReference>
<feature type="non-terminal residue" evidence="2">
    <location>
        <position position="185"/>
    </location>
</feature>
<dbReference type="AlphaFoldDB" id="A0A8S2RSC2"/>
<proteinExistence type="predicted"/>
<gene>
    <name evidence="2" type="ORF">GIL414_LOCUS20780</name>
</gene>